<protein>
    <submittedName>
        <fullName evidence="5">Transcriptional regulator</fullName>
    </submittedName>
</protein>
<evidence type="ECO:0000256" key="3">
    <source>
        <dbReference type="ARBA" id="ARBA00023163"/>
    </source>
</evidence>
<evidence type="ECO:0000313" key="5">
    <source>
        <dbReference type="EMBL" id="GLW74098.1"/>
    </source>
</evidence>
<name>A0A9W6QFM9_9ACTN</name>
<feature type="domain" description="HTH hxlR-type" evidence="4">
    <location>
        <begin position="11"/>
        <end position="108"/>
    </location>
</feature>
<keyword evidence="3" id="KW-0804">Transcription</keyword>
<dbReference type="Pfam" id="PF01638">
    <property type="entry name" value="HxlR"/>
    <property type="match status" value="1"/>
</dbReference>
<dbReference type="AlphaFoldDB" id="A0A9W6QFM9"/>
<dbReference type="PROSITE" id="PS51118">
    <property type="entry name" value="HTH_HXLR"/>
    <property type="match status" value="1"/>
</dbReference>
<dbReference type="EMBL" id="BSSA01000031">
    <property type="protein sequence ID" value="GLW74098.1"/>
    <property type="molecule type" value="Genomic_DNA"/>
</dbReference>
<dbReference type="Proteomes" id="UP001165041">
    <property type="component" value="Unassembled WGS sequence"/>
</dbReference>
<evidence type="ECO:0000313" key="6">
    <source>
        <dbReference type="Proteomes" id="UP001165041"/>
    </source>
</evidence>
<proteinExistence type="predicted"/>
<dbReference type="InterPro" id="IPR036390">
    <property type="entry name" value="WH_DNA-bd_sf"/>
</dbReference>
<dbReference type="Gene3D" id="1.10.10.10">
    <property type="entry name" value="Winged helix-like DNA-binding domain superfamily/Winged helix DNA-binding domain"/>
    <property type="match status" value="1"/>
</dbReference>
<evidence type="ECO:0000259" key="4">
    <source>
        <dbReference type="PROSITE" id="PS51118"/>
    </source>
</evidence>
<reference evidence="5" key="1">
    <citation type="submission" date="2023-02" db="EMBL/GenBank/DDBJ databases">
        <title>Kitasatospora phosalacinea NBRC 14627.</title>
        <authorList>
            <person name="Ichikawa N."/>
            <person name="Sato H."/>
            <person name="Tonouchi N."/>
        </authorList>
    </citation>
    <scope>NUCLEOTIDE SEQUENCE</scope>
    <source>
        <strain evidence="5">NBRC 14627</strain>
    </source>
</reference>
<dbReference type="SUPFAM" id="SSF46785">
    <property type="entry name" value="Winged helix' DNA-binding domain"/>
    <property type="match status" value="1"/>
</dbReference>
<keyword evidence="1" id="KW-0805">Transcription regulation</keyword>
<organism evidence="5 6">
    <name type="scientific">Kitasatospora phosalacinea</name>
    <dbReference type="NCBI Taxonomy" id="2065"/>
    <lineage>
        <taxon>Bacteria</taxon>
        <taxon>Bacillati</taxon>
        <taxon>Actinomycetota</taxon>
        <taxon>Actinomycetes</taxon>
        <taxon>Kitasatosporales</taxon>
        <taxon>Streptomycetaceae</taxon>
        <taxon>Kitasatospora</taxon>
    </lineage>
</organism>
<dbReference type="InterPro" id="IPR002577">
    <property type="entry name" value="HTH_HxlR"/>
</dbReference>
<dbReference type="GO" id="GO:0003677">
    <property type="term" value="F:DNA binding"/>
    <property type="evidence" value="ECO:0007669"/>
    <property type="project" value="UniProtKB-KW"/>
</dbReference>
<dbReference type="InterPro" id="IPR036388">
    <property type="entry name" value="WH-like_DNA-bd_sf"/>
</dbReference>
<sequence length="178" mass="19021">MDRTRFADIPCSVSRAAGAVADPWTLLVLRDLFLGLRRFEELRQDLGIATNILSARLDHLVAERLVERRRYSAHPPRDEYLLTDAGRDLHGVVLALLAWGDRHRSDPAGAPLLPRHTTCGHPARPVVACGHCGGELTDGTVEFAPGPGGRPARGTAVVAARLAAGPLPGRGPNPPDGD</sequence>
<dbReference type="RefSeq" id="WP_285739711.1">
    <property type="nucleotide sequence ID" value="NZ_BSSA01000031.1"/>
</dbReference>
<gene>
    <name evidence="5" type="ORF">Kpho02_63960</name>
</gene>
<dbReference type="PANTHER" id="PTHR33204">
    <property type="entry name" value="TRANSCRIPTIONAL REGULATOR, MARR FAMILY"/>
    <property type="match status" value="1"/>
</dbReference>
<evidence type="ECO:0000256" key="2">
    <source>
        <dbReference type="ARBA" id="ARBA00023125"/>
    </source>
</evidence>
<accession>A0A9W6QFM9</accession>
<comment type="caution">
    <text evidence="5">The sequence shown here is derived from an EMBL/GenBank/DDBJ whole genome shotgun (WGS) entry which is preliminary data.</text>
</comment>
<keyword evidence="2" id="KW-0238">DNA-binding</keyword>
<dbReference type="PANTHER" id="PTHR33204:SF18">
    <property type="entry name" value="TRANSCRIPTIONAL REGULATORY PROTEIN"/>
    <property type="match status" value="1"/>
</dbReference>
<evidence type="ECO:0000256" key="1">
    <source>
        <dbReference type="ARBA" id="ARBA00023015"/>
    </source>
</evidence>